<reference evidence="1 2" key="1">
    <citation type="journal article" date="2015" name="Genome Announc.">
        <title>Whole-Genome Sequence of Leptospira interrogans Serovar Hardjo Subtype Hardjoprajitno Strain Norma, Isolated from Cattle in a Leptospirosis Outbreak in Brazil.</title>
        <authorList>
            <person name="Cosate M.R."/>
            <person name="Soares S.C."/>
            <person name="Mendes T.A."/>
            <person name="Raittz R.T."/>
            <person name="Moreira E.C."/>
            <person name="Leite R."/>
            <person name="Fernandes G.R."/>
            <person name="Haddad J.P."/>
            <person name="Ortega J.M."/>
        </authorList>
    </citation>
    <scope>NUCLEOTIDE SEQUENCE [LARGE SCALE GENOMIC DNA]</scope>
    <source>
        <strain evidence="1 2">Norma</strain>
    </source>
</reference>
<dbReference type="PATRIC" id="fig|1279460.3.peg.1696"/>
<dbReference type="AlphaFoldDB" id="A0A0M4MTJ4"/>
<organism evidence="1">
    <name type="scientific">Leptospira interrogans serovar Hardjo str. Norma</name>
    <dbReference type="NCBI Taxonomy" id="1279460"/>
    <lineage>
        <taxon>Bacteria</taxon>
        <taxon>Pseudomonadati</taxon>
        <taxon>Spirochaetota</taxon>
        <taxon>Spirochaetia</taxon>
        <taxon>Leptospirales</taxon>
        <taxon>Leptospiraceae</taxon>
        <taxon>Leptospira</taxon>
    </lineage>
</organism>
<dbReference type="Proteomes" id="UP000056502">
    <property type="component" value="Chromosome I"/>
</dbReference>
<evidence type="ECO:0000313" key="1">
    <source>
        <dbReference type="EMBL" id="ALE38876.1"/>
    </source>
</evidence>
<dbReference type="EMBL" id="CP012603">
    <property type="protein sequence ID" value="ALE38876.1"/>
    <property type="molecule type" value="Genomic_DNA"/>
</dbReference>
<evidence type="ECO:0000313" key="2">
    <source>
        <dbReference type="Proteomes" id="UP000056502"/>
    </source>
</evidence>
<proteinExistence type="predicted"/>
<protein>
    <submittedName>
        <fullName evidence="1">Uncharacterized protein</fullName>
    </submittedName>
</protein>
<accession>A0A0M4MTJ4</accession>
<name>A0A0M4MTJ4_LEPIR</name>
<gene>
    <name evidence="1" type="ORF">G436_1684</name>
</gene>
<sequence length="46" mass="5777">MIDKHFFFCIKELFVKCFSQSQKRFQSALHFFQCFHKTLEMWELLK</sequence>